<dbReference type="Gene3D" id="3.40.50.11720">
    <property type="entry name" value="3-Deoxy-D-manno-octulosonic-acid transferase, N-terminal domain"/>
    <property type="match status" value="1"/>
</dbReference>
<reference evidence="6 7" key="1">
    <citation type="journal article" date="2000" name="Nature">
        <title>Sequence and analysis of chromosome 5 of the plant Arabidopsis thaliana.</title>
        <authorList>
            <consortium name="Kazusa DNA Research Institute"/>
            <consortium name="Cold Spring Harbor and Washington University in St Louis Sequencing Consortium"/>
            <consortium name="European Union Arabidopsis Genome Sequencing Consortium"/>
            <person name="Tabata S."/>
            <person name="Kaneko T."/>
            <person name="Nakamura Y."/>
            <person name="Kotani H."/>
            <person name="Kato T."/>
            <person name="Asamizu E."/>
            <person name="Miyajima N."/>
            <person name="Sasamoto S."/>
            <person name="Kimura T."/>
            <person name="Hosouchi T."/>
            <person name="Kawashima K."/>
            <person name="Kohara M."/>
            <person name="Matsumoto M."/>
            <person name="Matsuno A."/>
            <person name="Muraki A."/>
            <person name="Nakayama S."/>
            <person name="Nakazaki N."/>
            <person name="Naruo K."/>
            <person name="Okumura S."/>
            <person name="Shinpo S."/>
            <person name="Takeuchi C."/>
            <person name="Wada T."/>
            <person name="Watanabe A."/>
            <person name="Yamada M."/>
            <person name="Yasuda M."/>
            <person name="Sato S."/>
            <person name="de la Bastide M."/>
            <person name="Huang E."/>
            <person name="Spiegel L."/>
            <person name="Gnoj L."/>
            <person name="O'Shaughnessy A."/>
            <person name="Preston R."/>
            <person name="Habermann K."/>
            <person name="Murray J."/>
            <person name="Johnson D."/>
            <person name="Rohlfing T."/>
            <person name="Nelson J."/>
            <person name="Stoneking T."/>
            <person name="Pepin K."/>
            <person name="Spieth J."/>
            <person name="Sekhon M."/>
            <person name="Armstrong J."/>
            <person name="Becker M."/>
            <person name="Belter E."/>
            <person name="Cordum H."/>
            <person name="Cordes M."/>
            <person name="Courtney L."/>
            <person name="Courtney W."/>
            <person name="Dante M."/>
            <person name="Du H."/>
            <person name="Edwards J."/>
            <person name="Fryman J."/>
            <person name="Haakensen B."/>
            <person name="Lamar E."/>
            <person name="Latreille P."/>
            <person name="Leonard S."/>
            <person name="Meyer R."/>
            <person name="Mulvaney E."/>
            <person name="Ozersky P."/>
            <person name="Riley A."/>
            <person name="Strowmatt C."/>
            <person name="Wagner-McPherson C."/>
            <person name="Wollam A."/>
            <person name="Yoakum M."/>
            <person name="Bell M."/>
            <person name="Dedhia N."/>
            <person name="Parnell L."/>
            <person name="Shah R."/>
            <person name="Rodriguez M."/>
            <person name="See L.H."/>
            <person name="Vil D."/>
            <person name="Baker J."/>
            <person name="Kirchoff K."/>
            <person name="Toth K."/>
            <person name="King L."/>
            <person name="Bahret A."/>
            <person name="Miller B."/>
            <person name="Marra M."/>
            <person name="Martienssen R."/>
            <person name="McCombie W.R."/>
            <person name="Wilson R.K."/>
            <person name="Murphy G."/>
            <person name="Bancroft I."/>
            <person name="Volckaert G."/>
            <person name="Wambutt R."/>
            <person name="Dusterhoft A."/>
            <person name="Stiekema W."/>
            <person name="Pohl T."/>
            <person name="Entian K.D."/>
            <person name="Terryn N."/>
            <person name="Hartley N."/>
            <person name="Bent E."/>
            <person name="Johnson S."/>
            <person name="Langham S.A."/>
            <person name="McCullagh B."/>
            <person name="Robben J."/>
            <person name="Grymonprez B."/>
            <person name="Zimmermann W."/>
            <person name="Ramsperger U."/>
            <person name="Wedler H."/>
            <person name="Balke K."/>
            <person name="Wedler E."/>
            <person name="Peters S."/>
            <person name="van Staveren M."/>
            <person name="Dirkse W."/>
            <person name="Mooijman P."/>
            <person name="Lankhorst R.K."/>
            <person name="Weitzenegger T."/>
            <person name="Bothe G."/>
            <person name="Rose M."/>
            <person name="Hauf J."/>
            <person name="Berneiser S."/>
            <person name="Hempel S."/>
            <person name="Feldpausch M."/>
            <person name="Lamberth S."/>
            <person name="Villarroel R."/>
            <person name="Gielen J."/>
            <person name="Ardiles W."/>
            <person name="Bents O."/>
            <person name="Lemcke K."/>
            <person name="Kolesov G."/>
            <person name="Mayer K."/>
            <person name="Rudd S."/>
            <person name="Schoof H."/>
            <person name="Schueller C."/>
            <person name="Zaccaria P."/>
            <person name="Mewes H.W."/>
            <person name="Bevan M."/>
            <person name="Fransz P."/>
        </authorList>
    </citation>
    <scope>NUCLEOTIDE SEQUENCE [LARGE SCALE GENOMIC DNA]</scope>
    <source>
        <strain evidence="7">cv. Columbia</strain>
    </source>
</reference>
<dbReference type="PANTHER" id="PTHR42755:SF1">
    <property type="entry name" value="3-DEOXY-D-MANNO-OCTULOSONIC ACID TRANSFERASE, MITOCHONDRIAL-RELATED"/>
    <property type="match status" value="1"/>
</dbReference>
<dbReference type="Araport" id="AT5G03770"/>
<organism evidence="6 7">
    <name type="scientific">Arabidopsis thaliana</name>
    <name type="common">Mouse-ear cress</name>
    <dbReference type="NCBI Taxonomy" id="3702"/>
    <lineage>
        <taxon>Eukaryota</taxon>
        <taxon>Viridiplantae</taxon>
        <taxon>Streptophyta</taxon>
        <taxon>Embryophyta</taxon>
        <taxon>Tracheophyta</taxon>
        <taxon>Spermatophyta</taxon>
        <taxon>Magnoliopsida</taxon>
        <taxon>eudicotyledons</taxon>
        <taxon>Gunneridae</taxon>
        <taxon>Pentapetalae</taxon>
        <taxon>rosids</taxon>
        <taxon>malvids</taxon>
        <taxon>Brassicales</taxon>
        <taxon>Brassicaceae</taxon>
        <taxon>Camelineae</taxon>
        <taxon>Arabidopsis</taxon>
    </lineage>
</organism>
<dbReference type="ProteomicsDB" id="210378"/>
<evidence type="ECO:0000313" key="8">
    <source>
        <dbReference type="TAIR" id="AT5G03770"/>
    </source>
</evidence>
<keyword evidence="9" id="KW-1267">Proteomics identification</keyword>
<dbReference type="GeneID" id="831727"/>
<evidence type="ECO:0000313" key="6">
    <source>
        <dbReference type="EMBL" id="ANM69397.1"/>
    </source>
</evidence>
<protein>
    <submittedName>
        <fullName evidence="6">KDO transferase A</fullName>
    </submittedName>
</protein>
<dbReference type="InterPro" id="IPR039901">
    <property type="entry name" value="Kdotransferase"/>
</dbReference>
<dbReference type="AlphaFoldDB" id="A0A1P8BCS9"/>
<dbReference type="RefSeq" id="NP_001331079.1">
    <property type="nucleotide sequence ID" value="NM_001342729.1"/>
</dbReference>
<dbReference type="Gene3D" id="3.40.50.2000">
    <property type="entry name" value="Glycogen Phosphorylase B"/>
    <property type="match status" value="1"/>
</dbReference>
<feature type="active site" description="Proton acceptor" evidence="2">
    <location>
        <position position="66"/>
    </location>
</feature>
<dbReference type="InterPro" id="IPR038107">
    <property type="entry name" value="Glycos_transf_N_sf"/>
</dbReference>
<dbReference type="Proteomes" id="UP000006548">
    <property type="component" value="Chromosome 5"/>
</dbReference>
<evidence type="ECO:0000256" key="3">
    <source>
        <dbReference type="PIRSR" id="PIRSR639901-2"/>
    </source>
</evidence>
<dbReference type="InterPro" id="IPR007507">
    <property type="entry name" value="Glycos_transf_N"/>
</dbReference>
<dbReference type="SMR" id="A0A1P8BCS9"/>
<dbReference type="TAIR" id="AT5G03770">
    <property type="gene designation" value="KDTA"/>
</dbReference>
<keyword evidence="1 6" id="KW-0808">Transferase</keyword>
<feature type="site" description="Transition state stabilizer" evidence="3">
    <location>
        <position position="216"/>
    </location>
</feature>
<gene>
    <name evidence="6 8" type="primary">KDTA</name>
    <name evidence="6" type="synonym">AtKdtA</name>
    <name evidence="6" type="synonym">KDO transferase A</name>
    <name evidence="5 6" type="ordered locus">At5g03770</name>
    <name evidence="6" type="ORF">F17C15.190</name>
    <name evidence="6" type="ORF">F17C15_190</name>
</gene>
<evidence type="ECO:0000256" key="1">
    <source>
        <dbReference type="ARBA" id="ARBA00022679"/>
    </source>
</evidence>
<keyword evidence="7" id="KW-1185">Reference proteome</keyword>
<dbReference type="GO" id="GO:0016740">
    <property type="term" value="F:transferase activity"/>
    <property type="evidence" value="ECO:0007669"/>
    <property type="project" value="UniProtKB-KW"/>
</dbReference>
<dbReference type="EMBL" id="CP002688">
    <property type="protein sequence ID" value="ANM69397.1"/>
    <property type="molecule type" value="Genomic_DNA"/>
</dbReference>
<sequence length="321" mass="36189">MKLGVFVYRLYRALTYGVSPLIHLHIRWRRLRGLEHFSRWPERFGHPSAVRPPGSLIWFHAVSLGEGMAAIPVIRHCNEVKSDLTILMTTTTVSAFEVIKNQLPVGVLHQFAPLDTPLAIDRFLGHWKPNAIIIMENELWPNLIMAASGLLIPLGLLNARMSTKSFKRWSSPLLLPLVSLLLSKFSLIAPLSTLQGIRFQLLHAPPFVINYSGDLKYVVNKFHVSSGTSESIRDLKVELAEMKVWIASSLHRGEEEVILGVHNMLLESHPDSVVIIVPRHPHHGQQIAHKLRKDGQSVALRSQNEKLTPRKTNIYVVDTLG</sequence>
<evidence type="ECO:0000256" key="2">
    <source>
        <dbReference type="PIRSR" id="PIRSR639901-1"/>
    </source>
</evidence>
<dbReference type="OrthoDB" id="308383at2759"/>
<accession>A0A1P8BCS9</accession>
<evidence type="ECO:0000259" key="4">
    <source>
        <dbReference type="Pfam" id="PF04413"/>
    </source>
</evidence>
<dbReference type="OMA" id="FIKYEFW"/>
<dbReference type="FunFam" id="3.40.50.11720:FF:000001">
    <property type="entry name" value="3-deoxy-D-manno-octulosonic acid transferase"/>
    <property type="match status" value="1"/>
</dbReference>
<dbReference type="ExpressionAtlas" id="A0A1P8BCS9">
    <property type="expression patterns" value="baseline and differential"/>
</dbReference>
<dbReference type="PANTHER" id="PTHR42755">
    <property type="entry name" value="3-DEOXY-MANNO-OCTULOSONATE CYTIDYLYLTRANSFERASE"/>
    <property type="match status" value="1"/>
</dbReference>
<feature type="domain" description="3-deoxy-D-manno-octulosonic-acid transferase N-terminal" evidence="4">
    <location>
        <begin position="39"/>
        <end position="217"/>
    </location>
</feature>
<evidence type="ECO:0000313" key="7">
    <source>
        <dbReference type="Proteomes" id="UP000006548"/>
    </source>
</evidence>
<name>A0A1P8BCS9_ARATH</name>
<reference evidence="7" key="2">
    <citation type="journal article" date="2017" name="Plant J.">
        <title>Araport11: a complete reannotation of the Arabidopsis thaliana reference genome.</title>
        <authorList>
            <person name="Cheng C.Y."/>
            <person name="Krishnakumar V."/>
            <person name="Chan A.P."/>
            <person name="Thibaud-Nissen F."/>
            <person name="Schobel S."/>
            <person name="Town C.D."/>
        </authorList>
    </citation>
    <scope>GENOME REANNOTATION</scope>
    <source>
        <strain evidence="7">cv. Columbia</strain>
    </source>
</reference>
<dbReference type="Pfam" id="PF04413">
    <property type="entry name" value="Glycos_transf_N"/>
    <property type="match status" value="1"/>
</dbReference>
<feature type="site" description="Transition state stabilizer" evidence="3">
    <location>
        <position position="136"/>
    </location>
</feature>
<proteinExistence type="evidence at protein level"/>
<evidence type="ECO:0000313" key="5">
    <source>
        <dbReference type="Araport" id="AT5G03770"/>
    </source>
</evidence>
<evidence type="ECO:0007829" key="9">
    <source>
        <dbReference type="PeptideAtlas" id="A0A1P8BCS9"/>
    </source>
</evidence>